<proteinExistence type="predicted"/>
<dbReference type="Proteomes" id="UP000092177">
    <property type="component" value="Chromosome 5"/>
</dbReference>
<comment type="caution">
    <text evidence="3">The sequence shown here is derived from an EMBL/GenBank/DDBJ whole genome shotgun (WGS) entry which is preliminary data.</text>
</comment>
<feature type="chain" id="PRO_5008601457" evidence="2">
    <location>
        <begin position="17"/>
        <end position="94"/>
    </location>
</feature>
<dbReference type="VEuPathDB" id="FungiDB:CH63R_07470"/>
<feature type="region of interest" description="Disordered" evidence="1">
    <location>
        <begin position="74"/>
        <end position="94"/>
    </location>
</feature>
<evidence type="ECO:0000313" key="4">
    <source>
        <dbReference type="Proteomes" id="UP000092177"/>
    </source>
</evidence>
<dbReference type="RefSeq" id="XP_018157223.1">
    <property type="nucleotide sequence ID" value="XM_018302445.1"/>
</dbReference>
<evidence type="ECO:0000256" key="2">
    <source>
        <dbReference type="SAM" id="SignalP"/>
    </source>
</evidence>
<dbReference type="EMBL" id="LTAN01000005">
    <property type="protein sequence ID" value="OBR08705.1"/>
    <property type="molecule type" value="Genomic_DNA"/>
</dbReference>
<protein>
    <submittedName>
        <fullName evidence="3">EC7 protein</fullName>
    </submittedName>
</protein>
<dbReference type="GeneID" id="28866552"/>
<dbReference type="KEGG" id="chig:CH63R_07470"/>
<accession>A0A1B7Y9T6</accession>
<keyword evidence="4" id="KW-1185">Reference proteome</keyword>
<name>A0A1B7Y9T6_COLHI</name>
<evidence type="ECO:0000256" key="1">
    <source>
        <dbReference type="SAM" id="MobiDB-lite"/>
    </source>
</evidence>
<sequence length="94" mass="9698">MVSLKILIAVLPLATAMPSLLTSSLEARACVPPSNCGAPIDVCEFCCASTVVPNSALSLRADDTAVPITSASLDFGHSSEYPVSQDNMDQKTAA</sequence>
<keyword evidence="2" id="KW-0732">Signal</keyword>
<dbReference type="OrthoDB" id="4627690at2759"/>
<organism evidence="3 4">
    <name type="scientific">Colletotrichum higginsianum (strain IMI 349063)</name>
    <name type="common">Crucifer anthracnose fungus</name>
    <dbReference type="NCBI Taxonomy" id="759273"/>
    <lineage>
        <taxon>Eukaryota</taxon>
        <taxon>Fungi</taxon>
        <taxon>Dikarya</taxon>
        <taxon>Ascomycota</taxon>
        <taxon>Pezizomycotina</taxon>
        <taxon>Sordariomycetes</taxon>
        <taxon>Hypocreomycetidae</taxon>
        <taxon>Glomerellales</taxon>
        <taxon>Glomerellaceae</taxon>
        <taxon>Colletotrichum</taxon>
        <taxon>Colletotrichum destructivum species complex</taxon>
    </lineage>
</organism>
<reference evidence="4" key="1">
    <citation type="journal article" date="2017" name="BMC Genomics">
        <title>Gapless genome assembly of Colletotrichum higginsianum reveals chromosome structure and association of transposable elements with secondary metabolite gene clusters.</title>
        <authorList>
            <person name="Dallery J.-F."/>
            <person name="Lapalu N."/>
            <person name="Zampounis A."/>
            <person name="Pigne S."/>
            <person name="Luyten I."/>
            <person name="Amselem J."/>
            <person name="Wittenberg A.H.J."/>
            <person name="Zhou S."/>
            <person name="de Queiroz M.V."/>
            <person name="Robin G.P."/>
            <person name="Auger A."/>
            <person name="Hainaut M."/>
            <person name="Henrissat B."/>
            <person name="Kim K.-T."/>
            <person name="Lee Y.-H."/>
            <person name="Lespinet O."/>
            <person name="Schwartz D.C."/>
            <person name="Thon M.R."/>
            <person name="O'Connell R.J."/>
        </authorList>
    </citation>
    <scope>NUCLEOTIDE SEQUENCE [LARGE SCALE GENOMIC DNA]</scope>
    <source>
        <strain evidence="4">IMI 349063</strain>
    </source>
</reference>
<gene>
    <name evidence="3" type="ORF">CH63R_07470</name>
</gene>
<dbReference type="AlphaFoldDB" id="A0A1B7Y9T6"/>
<evidence type="ECO:0000313" key="3">
    <source>
        <dbReference type="EMBL" id="OBR08705.1"/>
    </source>
</evidence>
<feature type="signal peptide" evidence="2">
    <location>
        <begin position="1"/>
        <end position="16"/>
    </location>
</feature>